<comment type="caution">
    <text evidence="1">The sequence shown here is derived from an EMBL/GenBank/DDBJ whole genome shotgun (WGS) entry which is preliminary data.</text>
</comment>
<evidence type="ECO:0000313" key="2">
    <source>
        <dbReference type="Proteomes" id="UP000214646"/>
    </source>
</evidence>
<dbReference type="Proteomes" id="UP000214646">
    <property type="component" value="Unassembled WGS sequence"/>
</dbReference>
<name>A0A225DAW8_9BACT</name>
<protein>
    <submittedName>
        <fullName evidence="1">Uncharacterized protein</fullName>
    </submittedName>
</protein>
<dbReference type="RefSeq" id="WP_143393710.1">
    <property type="nucleotide sequence ID" value="NZ_NIDE01000014.1"/>
</dbReference>
<accession>A0A225DAW8</accession>
<keyword evidence="2" id="KW-1185">Reference proteome</keyword>
<reference evidence="2" key="1">
    <citation type="submission" date="2017-06" db="EMBL/GenBank/DDBJ databases">
        <title>Genome analysis of Fimbriiglobus ruber SP5, the first member of the order Planctomycetales with confirmed chitinolytic capability.</title>
        <authorList>
            <person name="Ravin N.V."/>
            <person name="Rakitin A.L."/>
            <person name="Ivanova A.A."/>
            <person name="Beletsky A.V."/>
            <person name="Kulichevskaya I.S."/>
            <person name="Mardanov A.V."/>
            <person name="Dedysh S.N."/>
        </authorList>
    </citation>
    <scope>NUCLEOTIDE SEQUENCE [LARGE SCALE GENOMIC DNA]</scope>
    <source>
        <strain evidence="2">SP5</strain>
    </source>
</reference>
<evidence type="ECO:0000313" key="1">
    <source>
        <dbReference type="EMBL" id="OWK38612.1"/>
    </source>
</evidence>
<organism evidence="1 2">
    <name type="scientific">Fimbriiglobus ruber</name>
    <dbReference type="NCBI Taxonomy" id="1908690"/>
    <lineage>
        <taxon>Bacteria</taxon>
        <taxon>Pseudomonadati</taxon>
        <taxon>Planctomycetota</taxon>
        <taxon>Planctomycetia</taxon>
        <taxon>Gemmatales</taxon>
        <taxon>Gemmataceae</taxon>
        <taxon>Fimbriiglobus</taxon>
    </lineage>
</organism>
<sequence length="222" mass="24285">MSRSKPKESRNAALFQAQTANGMEGEKGLAACFPARTPKTPAFHSIRETSPVNLDYERGVFDYFRVRWMYGHSPGSFPNLMAISAHKLREITSNIPGHPAPKDNPLKGKLLSSPSPLLILKGYIVSTVDLGAVCKDGAYSGSIGVFQSSVEAYTEANATQIIRWSFELKNGGVKNSTITLEETGLNRGDKAGWASKALRLIGSSSVPPWQWQQPFPYRKPGE</sequence>
<gene>
    <name evidence="1" type="ORF">FRUB_07732</name>
</gene>
<dbReference type="EMBL" id="NIDE01000014">
    <property type="protein sequence ID" value="OWK38612.1"/>
    <property type="molecule type" value="Genomic_DNA"/>
</dbReference>
<dbReference type="AlphaFoldDB" id="A0A225DAW8"/>
<proteinExistence type="predicted"/>